<protein>
    <submittedName>
        <fullName evidence="1">Uncharacterized protein</fullName>
    </submittedName>
</protein>
<evidence type="ECO:0000313" key="1">
    <source>
        <dbReference type="EMBL" id="PSK90847.1"/>
    </source>
</evidence>
<name>A0A2P8D0W7_9BACT</name>
<dbReference type="EMBL" id="PYGD01000007">
    <property type="protein sequence ID" value="PSK90847.1"/>
    <property type="molecule type" value="Genomic_DNA"/>
</dbReference>
<proteinExistence type="predicted"/>
<dbReference type="AlphaFoldDB" id="A0A2P8D0W7"/>
<comment type="caution">
    <text evidence="1">The sequence shown here is derived from an EMBL/GenBank/DDBJ whole genome shotgun (WGS) entry which is preliminary data.</text>
</comment>
<keyword evidence="2" id="KW-1185">Reference proteome</keyword>
<evidence type="ECO:0000313" key="2">
    <source>
        <dbReference type="Proteomes" id="UP000240572"/>
    </source>
</evidence>
<organism evidence="1 2">
    <name type="scientific">Taibaiella chishuiensis</name>
    <dbReference type="NCBI Taxonomy" id="1434707"/>
    <lineage>
        <taxon>Bacteria</taxon>
        <taxon>Pseudomonadati</taxon>
        <taxon>Bacteroidota</taxon>
        <taxon>Chitinophagia</taxon>
        <taxon>Chitinophagales</taxon>
        <taxon>Chitinophagaceae</taxon>
        <taxon>Taibaiella</taxon>
    </lineage>
</organism>
<reference evidence="1 2" key="1">
    <citation type="submission" date="2018-03" db="EMBL/GenBank/DDBJ databases">
        <title>Genomic Encyclopedia of Type Strains, Phase III (KMG-III): the genomes of soil and plant-associated and newly described type strains.</title>
        <authorList>
            <person name="Whitman W."/>
        </authorList>
    </citation>
    <scope>NUCLEOTIDE SEQUENCE [LARGE SCALE GENOMIC DNA]</scope>
    <source>
        <strain evidence="1 2">CGMCC 1.12700</strain>
    </source>
</reference>
<dbReference type="Proteomes" id="UP000240572">
    <property type="component" value="Unassembled WGS sequence"/>
</dbReference>
<sequence length="91" mass="10593">MSRYLLQSHLSILEFSKQKQVYPTSVYSAIKAGKIKPDFVGQGCIKMIDLDKYRDYKFGIHNYDKTALNNWFESITPQSKKQKPTTQNKKS</sequence>
<accession>A0A2P8D0W7</accession>
<gene>
    <name evidence="1" type="ORF">B0I18_107259</name>
</gene>